<evidence type="ECO:0000313" key="3">
    <source>
        <dbReference type="Proteomes" id="UP001162483"/>
    </source>
</evidence>
<dbReference type="Proteomes" id="UP001162483">
    <property type="component" value="Unassembled WGS sequence"/>
</dbReference>
<feature type="non-terminal residue" evidence="2">
    <location>
        <position position="88"/>
    </location>
</feature>
<gene>
    <name evidence="2" type="ORF">SPARVUS_LOCUS1493349</name>
</gene>
<evidence type="ECO:0000256" key="1">
    <source>
        <dbReference type="SAM" id="MobiDB-lite"/>
    </source>
</evidence>
<feature type="region of interest" description="Disordered" evidence="1">
    <location>
        <begin position="1"/>
        <end position="57"/>
    </location>
</feature>
<comment type="caution">
    <text evidence="2">The sequence shown here is derived from an EMBL/GenBank/DDBJ whole genome shotgun (WGS) entry which is preliminary data.</text>
</comment>
<accession>A0ABN9AVV2</accession>
<evidence type="ECO:0000313" key="2">
    <source>
        <dbReference type="EMBL" id="CAI9538857.1"/>
    </source>
</evidence>
<dbReference type="EMBL" id="CATNWA010001014">
    <property type="protein sequence ID" value="CAI9538857.1"/>
    <property type="molecule type" value="Genomic_DNA"/>
</dbReference>
<reference evidence="2" key="1">
    <citation type="submission" date="2023-05" db="EMBL/GenBank/DDBJ databases">
        <authorList>
            <person name="Stuckert A."/>
        </authorList>
    </citation>
    <scope>NUCLEOTIDE SEQUENCE</scope>
</reference>
<sequence length="88" mass="9670">MASRDTHDRRLAGAQQQAASRGVDDLWTLSSRQLPGTKRSADRTASQGPHDQQTGWLPRAPAISRQGGFQWTLSNGRLPSQWPAFQGT</sequence>
<protein>
    <submittedName>
        <fullName evidence="2">Uncharacterized protein</fullName>
    </submittedName>
</protein>
<keyword evidence="3" id="KW-1185">Reference proteome</keyword>
<feature type="compositionally biased region" description="Polar residues" evidence="1">
    <location>
        <begin position="43"/>
        <end position="55"/>
    </location>
</feature>
<name>A0ABN9AVV2_9NEOB</name>
<feature type="compositionally biased region" description="Basic and acidic residues" evidence="1">
    <location>
        <begin position="1"/>
        <end position="11"/>
    </location>
</feature>
<organism evidence="2 3">
    <name type="scientific">Staurois parvus</name>
    <dbReference type="NCBI Taxonomy" id="386267"/>
    <lineage>
        <taxon>Eukaryota</taxon>
        <taxon>Metazoa</taxon>
        <taxon>Chordata</taxon>
        <taxon>Craniata</taxon>
        <taxon>Vertebrata</taxon>
        <taxon>Euteleostomi</taxon>
        <taxon>Amphibia</taxon>
        <taxon>Batrachia</taxon>
        <taxon>Anura</taxon>
        <taxon>Neobatrachia</taxon>
        <taxon>Ranoidea</taxon>
        <taxon>Ranidae</taxon>
        <taxon>Staurois</taxon>
    </lineage>
</organism>
<proteinExistence type="predicted"/>